<comment type="caution">
    <text evidence="1">The sequence shown here is derived from an EMBL/GenBank/DDBJ whole genome shotgun (WGS) entry which is preliminary data.</text>
</comment>
<accession>A0AAI9UMI6</accession>
<name>A0AAI9UMI6_9PEZI</name>
<evidence type="ECO:0000313" key="2">
    <source>
        <dbReference type="Proteomes" id="UP001239795"/>
    </source>
</evidence>
<evidence type="ECO:0000313" key="1">
    <source>
        <dbReference type="EMBL" id="KAK1459738.1"/>
    </source>
</evidence>
<gene>
    <name evidence="1" type="ORF">CMEL01_02737</name>
</gene>
<dbReference type="Proteomes" id="UP001239795">
    <property type="component" value="Unassembled WGS sequence"/>
</dbReference>
<sequence length="77" mass="8110">VLIQHALRGICYPIVARACPNLGACLVCPDPSSMSCDSGRLDVMGVIRLVVVVVALITLGAECGPKSPPRPPHSRYV</sequence>
<organism evidence="1 2">
    <name type="scientific">Colletotrichum melonis</name>
    <dbReference type="NCBI Taxonomy" id="1209925"/>
    <lineage>
        <taxon>Eukaryota</taxon>
        <taxon>Fungi</taxon>
        <taxon>Dikarya</taxon>
        <taxon>Ascomycota</taxon>
        <taxon>Pezizomycotina</taxon>
        <taxon>Sordariomycetes</taxon>
        <taxon>Hypocreomycetidae</taxon>
        <taxon>Glomerellales</taxon>
        <taxon>Glomerellaceae</taxon>
        <taxon>Colletotrichum</taxon>
        <taxon>Colletotrichum acutatum species complex</taxon>
    </lineage>
</organism>
<keyword evidence="2" id="KW-1185">Reference proteome</keyword>
<proteinExistence type="predicted"/>
<dbReference type="AlphaFoldDB" id="A0AAI9UMI6"/>
<protein>
    <submittedName>
        <fullName evidence="1">Uncharacterized protein</fullName>
    </submittedName>
</protein>
<feature type="non-terminal residue" evidence="1">
    <location>
        <position position="1"/>
    </location>
</feature>
<reference evidence="1 2" key="1">
    <citation type="submission" date="2016-10" db="EMBL/GenBank/DDBJ databases">
        <title>The genome sequence of Colletotrichum fioriniae PJ7.</title>
        <authorList>
            <person name="Baroncelli R."/>
        </authorList>
    </citation>
    <scope>NUCLEOTIDE SEQUENCE [LARGE SCALE GENOMIC DNA]</scope>
    <source>
        <strain evidence="1">Col 31</strain>
    </source>
</reference>
<dbReference type="EMBL" id="MLGG01000013">
    <property type="protein sequence ID" value="KAK1459738.1"/>
    <property type="molecule type" value="Genomic_DNA"/>
</dbReference>